<sequence>MTDHHFAYDLTMDEARRRLAVVAALGDDFDPVRALEQEELAYDMLYSGLDAEQQRIYDHLVHAGILPDREQRRIA</sequence>
<evidence type="ECO:0000313" key="2">
    <source>
        <dbReference type="Proteomes" id="UP000279275"/>
    </source>
</evidence>
<dbReference type="InterPro" id="IPR045649">
    <property type="entry name" value="DUF6400"/>
</dbReference>
<proteinExistence type="predicted"/>
<reference evidence="1 2" key="1">
    <citation type="submission" date="2018-10" db="EMBL/GenBank/DDBJ databases">
        <title>Isolation from cow dung.</title>
        <authorList>
            <person name="Ling L."/>
        </authorList>
    </citation>
    <scope>NUCLEOTIDE SEQUENCE [LARGE SCALE GENOMIC DNA]</scope>
    <source>
        <strain evidence="1 2">NEAU-LL90</strain>
    </source>
</reference>
<dbReference type="OrthoDB" id="3854249at2"/>
<dbReference type="Proteomes" id="UP000279275">
    <property type="component" value="Unassembled WGS sequence"/>
</dbReference>
<accession>A0A3M2L323</accession>
<name>A0A3M2L323_9NOCA</name>
<keyword evidence="2" id="KW-1185">Reference proteome</keyword>
<dbReference type="RefSeq" id="WP_122191081.1">
    <property type="nucleotide sequence ID" value="NZ_RFFH01000017.1"/>
</dbReference>
<dbReference type="Pfam" id="PF19938">
    <property type="entry name" value="DUF6400"/>
    <property type="match status" value="1"/>
</dbReference>
<gene>
    <name evidence="1" type="ORF">EBN03_27625</name>
</gene>
<evidence type="ECO:0000313" key="1">
    <source>
        <dbReference type="EMBL" id="RMI28918.1"/>
    </source>
</evidence>
<dbReference type="AlphaFoldDB" id="A0A3M2L323"/>
<dbReference type="EMBL" id="RFFH01000017">
    <property type="protein sequence ID" value="RMI28918.1"/>
    <property type="molecule type" value="Genomic_DNA"/>
</dbReference>
<comment type="caution">
    <text evidence="1">The sequence shown here is derived from an EMBL/GenBank/DDBJ whole genome shotgun (WGS) entry which is preliminary data.</text>
</comment>
<protein>
    <submittedName>
        <fullName evidence="1">Uncharacterized protein</fullName>
    </submittedName>
</protein>
<organism evidence="1 2">
    <name type="scientific">Nocardia stercoris</name>
    <dbReference type="NCBI Taxonomy" id="2483361"/>
    <lineage>
        <taxon>Bacteria</taxon>
        <taxon>Bacillati</taxon>
        <taxon>Actinomycetota</taxon>
        <taxon>Actinomycetes</taxon>
        <taxon>Mycobacteriales</taxon>
        <taxon>Nocardiaceae</taxon>
        <taxon>Nocardia</taxon>
    </lineage>
</organism>